<dbReference type="OrthoDB" id="9779889at2"/>
<dbReference type="RefSeq" id="WP_106289965.1">
    <property type="nucleotide sequence ID" value="NZ_CAWNTC010000129.1"/>
</dbReference>
<dbReference type="Proteomes" id="UP000238762">
    <property type="component" value="Unassembled WGS sequence"/>
</dbReference>
<protein>
    <submittedName>
        <fullName evidence="3">Molecular chaperone DnaJ</fullName>
    </submittedName>
</protein>
<dbReference type="Gene3D" id="1.25.40.10">
    <property type="entry name" value="Tetratricopeptide repeat domain"/>
    <property type="match status" value="1"/>
</dbReference>
<name>A0A2T1BZY8_9CYAN</name>
<keyword evidence="1" id="KW-0802">TPR repeat</keyword>
<accession>A0A2T1BZY8</accession>
<keyword evidence="4" id="KW-1185">Reference proteome</keyword>
<feature type="domain" description="J" evidence="2">
    <location>
        <begin position="5"/>
        <end position="77"/>
    </location>
</feature>
<gene>
    <name evidence="3" type="ORF">C7B64_17565</name>
</gene>
<dbReference type="InterPro" id="IPR001623">
    <property type="entry name" value="DnaJ_domain"/>
</dbReference>
<dbReference type="Pfam" id="PF00226">
    <property type="entry name" value="DnaJ"/>
    <property type="match status" value="1"/>
</dbReference>
<dbReference type="PRINTS" id="PR00625">
    <property type="entry name" value="JDOMAIN"/>
</dbReference>
<dbReference type="SMART" id="SM00271">
    <property type="entry name" value="DnaJ"/>
    <property type="match status" value="1"/>
</dbReference>
<evidence type="ECO:0000259" key="2">
    <source>
        <dbReference type="PROSITE" id="PS50076"/>
    </source>
</evidence>
<reference evidence="3 4" key="2">
    <citation type="submission" date="2018-03" db="EMBL/GenBank/DDBJ databases">
        <title>The ancient ancestry and fast evolution of plastids.</title>
        <authorList>
            <person name="Moore K.R."/>
            <person name="Magnabosco C."/>
            <person name="Momper L."/>
            <person name="Gold D.A."/>
            <person name="Bosak T."/>
            <person name="Fournier G.P."/>
        </authorList>
    </citation>
    <scope>NUCLEOTIDE SEQUENCE [LARGE SCALE GENOMIC DNA]</scope>
    <source>
        <strain evidence="3 4">CCAP 1448/3</strain>
    </source>
</reference>
<feature type="repeat" description="TPR" evidence="1">
    <location>
        <begin position="149"/>
        <end position="182"/>
    </location>
</feature>
<reference evidence="3 4" key="1">
    <citation type="submission" date="2018-02" db="EMBL/GenBank/DDBJ databases">
        <authorList>
            <person name="Cohen D.B."/>
            <person name="Kent A.D."/>
        </authorList>
    </citation>
    <scope>NUCLEOTIDE SEQUENCE [LARGE SCALE GENOMIC DNA]</scope>
    <source>
        <strain evidence="3 4">CCAP 1448/3</strain>
    </source>
</reference>
<dbReference type="SUPFAM" id="SSF48452">
    <property type="entry name" value="TPR-like"/>
    <property type="match status" value="1"/>
</dbReference>
<dbReference type="InterPro" id="IPR050817">
    <property type="entry name" value="DjlA_DnaK_co-chaperone"/>
</dbReference>
<dbReference type="SMART" id="SM00028">
    <property type="entry name" value="TPR"/>
    <property type="match status" value="1"/>
</dbReference>
<dbReference type="PANTHER" id="PTHR24074">
    <property type="entry name" value="CO-CHAPERONE PROTEIN DJLA"/>
    <property type="match status" value="1"/>
</dbReference>
<comment type="caution">
    <text evidence="3">The sequence shown here is derived from an EMBL/GenBank/DDBJ whole genome shotgun (WGS) entry which is preliminary data.</text>
</comment>
<evidence type="ECO:0000256" key="1">
    <source>
        <dbReference type="PROSITE-ProRule" id="PRU00339"/>
    </source>
</evidence>
<dbReference type="CDD" id="cd06257">
    <property type="entry name" value="DnaJ"/>
    <property type="match status" value="1"/>
</dbReference>
<dbReference type="InterPro" id="IPR036869">
    <property type="entry name" value="J_dom_sf"/>
</dbReference>
<dbReference type="AlphaFoldDB" id="A0A2T1BZY8"/>
<dbReference type="InterPro" id="IPR011990">
    <property type="entry name" value="TPR-like_helical_dom_sf"/>
</dbReference>
<evidence type="ECO:0000313" key="3">
    <source>
        <dbReference type="EMBL" id="PSB01590.1"/>
    </source>
</evidence>
<proteinExistence type="predicted"/>
<dbReference type="Gene3D" id="1.10.287.110">
    <property type="entry name" value="DnaJ domain"/>
    <property type="match status" value="1"/>
</dbReference>
<dbReference type="PROSITE" id="PS50076">
    <property type="entry name" value="DNAJ_2"/>
    <property type="match status" value="1"/>
</dbReference>
<dbReference type="PROSITE" id="PS50005">
    <property type="entry name" value="TPR"/>
    <property type="match status" value="1"/>
</dbReference>
<evidence type="ECO:0000313" key="4">
    <source>
        <dbReference type="Proteomes" id="UP000238762"/>
    </source>
</evidence>
<dbReference type="SUPFAM" id="SSF46565">
    <property type="entry name" value="Chaperone J-domain"/>
    <property type="match status" value="1"/>
</dbReference>
<sequence length="201" mass="23078">MNLADCYLLLGLTPTASLTEVKASYRRMALQYHPDQNPDDLTAKDKFIQLTQAYEFLLDLVSENMVISPKSVANSYTTDRATAVIEVTPPPPTTATPAELSLAEERLKWNSYQQLQQLLKIRKFAQATTIAEGLAQRFPGDLEVRQWLAIAYQQWGRQLFRDRQFNKAKIYFRKALKTDPHNRALSVQIEQELEYIQQNIG</sequence>
<dbReference type="InterPro" id="IPR019734">
    <property type="entry name" value="TPR_rpt"/>
</dbReference>
<dbReference type="EMBL" id="PVWJ01000099">
    <property type="protein sequence ID" value="PSB01590.1"/>
    <property type="molecule type" value="Genomic_DNA"/>
</dbReference>
<organism evidence="3 4">
    <name type="scientific">Merismopedia glauca CCAP 1448/3</name>
    <dbReference type="NCBI Taxonomy" id="1296344"/>
    <lineage>
        <taxon>Bacteria</taxon>
        <taxon>Bacillati</taxon>
        <taxon>Cyanobacteriota</taxon>
        <taxon>Cyanophyceae</taxon>
        <taxon>Synechococcales</taxon>
        <taxon>Merismopediaceae</taxon>
        <taxon>Merismopedia</taxon>
    </lineage>
</organism>